<organism evidence="2 3">
    <name type="scientific">Pseudonocardia oceani</name>
    <dbReference type="NCBI Taxonomy" id="2792013"/>
    <lineage>
        <taxon>Bacteria</taxon>
        <taxon>Bacillati</taxon>
        <taxon>Actinomycetota</taxon>
        <taxon>Actinomycetes</taxon>
        <taxon>Pseudonocardiales</taxon>
        <taxon>Pseudonocardiaceae</taxon>
        <taxon>Pseudonocardia</taxon>
    </lineage>
</organism>
<feature type="compositionally biased region" description="Gly residues" evidence="1">
    <location>
        <begin position="70"/>
        <end position="83"/>
    </location>
</feature>
<dbReference type="NCBIfam" id="NF038175">
    <property type="entry name" value="IniB_NTERM"/>
    <property type="match status" value="1"/>
</dbReference>
<comment type="caution">
    <text evidence="2">The sequence shown here is derived from an EMBL/GenBank/DDBJ whole genome shotgun (WGS) entry which is preliminary data.</text>
</comment>
<feature type="region of interest" description="Disordered" evidence="1">
    <location>
        <begin position="59"/>
        <end position="106"/>
    </location>
</feature>
<feature type="region of interest" description="Disordered" evidence="1">
    <location>
        <begin position="221"/>
        <end position="262"/>
    </location>
</feature>
<evidence type="ECO:0000313" key="2">
    <source>
        <dbReference type="EMBL" id="MBW0128131.1"/>
    </source>
</evidence>
<name>A0ABS6U7C0_9PSEU</name>
<dbReference type="EMBL" id="JADQDF010000001">
    <property type="protein sequence ID" value="MBW0128131.1"/>
    <property type="molecule type" value="Genomic_DNA"/>
</dbReference>
<dbReference type="Proteomes" id="UP000694300">
    <property type="component" value="Unassembled WGS sequence"/>
</dbReference>
<accession>A0ABS6U7C0</accession>
<dbReference type="InterPro" id="IPR049709">
    <property type="entry name" value="IniB-like_N"/>
</dbReference>
<protein>
    <submittedName>
        <fullName evidence="2">IniB N-terminal domain-containing protein</fullName>
    </submittedName>
</protein>
<reference evidence="2 3" key="1">
    <citation type="submission" date="2020-11" db="EMBL/GenBank/DDBJ databases">
        <title>Pseudonocardia abyssalis sp. nov. and Pseudonocardia oceani sp. nov., description and phylogenomic analysis of two novel actinomycetes isolated from the deep Southern Ocean.</title>
        <authorList>
            <person name="Parra J."/>
        </authorList>
    </citation>
    <scope>NUCLEOTIDE SEQUENCE [LARGE SCALE GENOMIC DNA]</scope>
    <source>
        <strain evidence="3">KRD185</strain>
    </source>
</reference>
<sequence length="262" mass="28064">MLSLSSLIDFLLGLLRDEDAQAEFERDPQGMLARHNLEGVTAQDVRDVQPLLADCSGVSYRGGSDRDGGGHSGGGHSGGGHSGGGRDRGDHDPGGAHRSYQHDDDPVRVIHHVQQTHHVEREVVVRNEHHTTQEIEYKQYNTEYNYVDNSVHVAEGGTYINDSYNQDNDGVDLKGADVVDSSVVVGDENTVGNTVVTTEETTTVTDSFNEDASEEIIVVDSGNDNSTTVQQTTGESINGSYDPVPASTTSSEPDLADDPSAA</sequence>
<evidence type="ECO:0000313" key="3">
    <source>
        <dbReference type="Proteomes" id="UP000694300"/>
    </source>
</evidence>
<gene>
    <name evidence="2" type="ORF">I4I82_10580</name>
</gene>
<evidence type="ECO:0000256" key="1">
    <source>
        <dbReference type="SAM" id="MobiDB-lite"/>
    </source>
</evidence>
<keyword evidence="3" id="KW-1185">Reference proteome</keyword>
<feature type="compositionally biased region" description="Polar residues" evidence="1">
    <location>
        <begin position="222"/>
        <end position="239"/>
    </location>
</feature>
<dbReference type="RefSeq" id="WP_218595667.1">
    <property type="nucleotide sequence ID" value="NZ_JADQDF010000001.1"/>
</dbReference>
<feature type="compositionally biased region" description="Basic and acidic residues" evidence="1">
    <location>
        <begin position="84"/>
        <end position="106"/>
    </location>
</feature>
<proteinExistence type="predicted"/>